<comment type="caution">
    <text evidence="1">The sequence shown here is derived from an EMBL/GenBank/DDBJ whole genome shotgun (WGS) entry which is preliminary data.</text>
</comment>
<organism evidence="1 2">
    <name type="scientific">Arctium lappa</name>
    <name type="common">Greater burdock</name>
    <name type="synonym">Lappa major</name>
    <dbReference type="NCBI Taxonomy" id="4217"/>
    <lineage>
        <taxon>Eukaryota</taxon>
        <taxon>Viridiplantae</taxon>
        <taxon>Streptophyta</taxon>
        <taxon>Embryophyta</taxon>
        <taxon>Tracheophyta</taxon>
        <taxon>Spermatophyta</taxon>
        <taxon>Magnoliopsida</taxon>
        <taxon>eudicotyledons</taxon>
        <taxon>Gunneridae</taxon>
        <taxon>Pentapetalae</taxon>
        <taxon>asterids</taxon>
        <taxon>campanulids</taxon>
        <taxon>Asterales</taxon>
        <taxon>Asteraceae</taxon>
        <taxon>Carduoideae</taxon>
        <taxon>Cardueae</taxon>
        <taxon>Arctiinae</taxon>
        <taxon>Arctium</taxon>
    </lineage>
</organism>
<proteinExistence type="predicted"/>
<evidence type="ECO:0000313" key="2">
    <source>
        <dbReference type="Proteomes" id="UP001055879"/>
    </source>
</evidence>
<gene>
    <name evidence="1" type="ORF">L6452_15466</name>
</gene>
<protein>
    <submittedName>
        <fullName evidence="1">Uncharacterized protein</fullName>
    </submittedName>
</protein>
<reference evidence="1 2" key="2">
    <citation type="journal article" date="2022" name="Mol. Ecol. Resour.">
        <title>The genomes of chicory, endive, great burdock and yacon provide insights into Asteraceae paleo-polyploidization history and plant inulin production.</title>
        <authorList>
            <person name="Fan W."/>
            <person name="Wang S."/>
            <person name="Wang H."/>
            <person name="Wang A."/>
            <person name="Jiang F."/>
            <person name="Liu H."/>
            <person name="Zhao H."/>
            <person name="Xu D."/>
            <person name="Zhang Y."/>
        </authorList>
    </citation>
    <scope>NUCLEOTIDE SEQUENCE [LARGE SCALE GENOMIC DNA]</scope>
    <source>
        <strain evidence="2">cv. Niubang</strain>
    </source>
</reference>
<sequence length="275" mass="30596">MDPPKVSLTLTIDTKQHKVLFAQADKAFVDFIFSLLFIPMGRSNIGCLPKIYRSVKDFKDAYMVSNLKKPLLLNLKSPVMSLSSSSLLPPSLLGSPIPTTKTFYKCDKCVTRIFLCSTWGAICPGCHLGMYTRYNVRNPTPDPLAAVGRKGFVKGGVAKYMVMDDLSVTHFDPSSTILLLKKMNAQVLLEHALSSSNSVLTNVFLGGEGGSSTTKRVKREPDITEKHREGRKDEDTGMEVFIRKRWMHGWSRGKTVIGGKSGRESLAMQFFDQSY</sequence>
<keyword evidence="2" id="KW-1185">Reference proteome</keyword>
<name>A0ACB9CNS2_ARCLA</name>
<reference evidence="2" key="1">
    <citation type="journal article" date="2022" name="Mol. Ecol. Resour.">
        <title>The genomes of chicory, endive, great burdock and yacon provide insights into Asteraceae palaeo-polyploidization history and plant inulin production.</title>
        <authorList>
            <person name="Fan W."/>
            <person name="Wang S."/>
            <person name="Wang H."/>
            <person name="Wang A."/>
            <person name="Jiang F."/>
            <person name="Liu H."/>
            <person name="Zhao H."/>
            <person name="Xu D."/>
            <person name="Zhang Y."/>
        </authorList>
    </citation>
    <scope>NUCLEOTIDE SEQUENCE [LARGE SCALE GENOMIC DNA]</scope>
    <source>
        <strain evidence="2">cv. Niubang</strain>
    </source>
</reference>
<dbReference type="Proteomes" id="UP001055879">
    <property type="component" value="Linkage Group LG04"/>
</dbReference>
<accession>A0ACB9CNS2</accession>
<evidence type="ECO:0000313" key="1">
    <source>
        <dbReference type="EMBL" id="KAI3735939.1"/>
    </source>
</evidence>
<dbReference type="EMBL" id="CM042050">
    <property type="protein sequence ID" value="KAI3735939.1"/>
    <property type="molecule type" value="Genomic_DNA"/>
</dbReference>